<keyword evidence="3 8" id="KW-0812">Transmembrane</keyword>
<dbReference type="PANTHER" id="PTHR43731">
    <property type="entry name" value="RHOMBOID PROTEASE"/>
    <property type="match status" value="1"/>
</dbReference>
<dbReference type="InterPro" id="IPR022764">
    <property type="entry name" value="Peptidase_S54_rhomboid_dom"/>
</dbReference>
<dbReference type="GO" id="GO:0016020">
    <property type="term" value="C:membrane"/>
    <property type="evidence" value="ECO:0007669"/>
    <property type="project" value="UniProtKB-SubCell"/>
</dbReference>
<keyword evidence="4" id="KW-0378">Hydrolase</keyword>
<feature type="region of interest" description="Disordered" evidence="7">
    <location>
        <begin position="197"/>
        <end position="236"/>
    </location>
</feature>
<evidence type="ECO:0000256" key="1">
    <source>
        <dbReference type="ARBA" id="ARBA00004141"/>
    </source>
</evidence>
<evidence type="ECO:0000259" key="9">
    <source>
        <dbReference type="Pfam" id="PF01694"/>
    </source>
</evidence>
<gene>
    <name evidence="10" type="ORF">jhhlp_002252</name>
</gene>
<dbReference type="Proteomes" id="UP000233524">
    <property type="component" value="Unassembled WGS sequence"/>
</dbReference>
<dbReference type="Gene3D" id="1.20.1540.10">
    <property type="entry name" value="Rhomboid-like"/>
    <property type="match status" value="1"/>
</dbReference>
<reference evidence="10 11" key="1">
    <citation type="journal article" date="2017" name="G3 (Bethesda)">
        <title>First Draft Genome Sequence of the Pathogenic Fungus Lomentospora prolificans (Formerly Scedosporium prolificans).</title>
        <authorList>
            <person name="Luo R."/>
            <person name="Zimin A."/>
            <person name="Workman R."/>
            <person name="Fan Y."/>
            <person name="Pertea G."/>
            <person name="Grossman N."/>
            <person name="Wear M.P."/>
            <person name="Jia B."/>
            <person name="Miller H."/>
            <person name="Casadevall A."/>
            <person name="Timp W."/>
            <person name="Zhang S.X."/>
            <person name="Salzberg S.L."/>
        </authorList>
    </citation>
    <scope>NUCLEOTIDE SEQUENCE [LARGE SCALE GENOMIC DNA]</scope>
    <source>
        <strain evidence="10 11">JHH-5317</strain>
    </source>
</reference>
<accession>A0A2N3NDG9</accession>
<dbReference type="GO" id="GO:0006465">
    <property type="term" value="P:signal peptide processing"/>
    <property type="evidence" value="ECO:0007669"/>
    <property type="project" value="TreeGrafter"/>
</dbReference>
<dbReference type="STRING" id="41688.A0A2N3NDG9"/>
<feature type="domain" description="Peptidase S54 rhomboid" evidence="9">
    <location>
        <begin position="395"/>
        <end position="537"/>
    </location>
</feature>
<comment type="similarity">
    <text evidence="2">Belongs to the peptidase S54 family.</text>
</comment>
<dbReference type="SUPFAM" id="SSF144091">
    <property type="entry name" value="Rhomboid-like"/>
    <property type="match status" value="1"/>
</dbReference>
<evidence type="ECO:0000256" key="7">
    <source>
        <dbReference type="SAM" id="MobiDB-lite"/>
    </source>
</evidence>
<evidence type="ECO:0000256" key="8">
    <source>
        <dbReference type="SAM" id="Phobius"/>
    </source>
</evidence>
<dbReference type="OrthoDB" id="10260614at2759"/>
<protein>
    <recommendedName>
        <fullName evidence="9">Peptidase S54 rhomboid domain-containing protein</fullName>
    </recommendedName>
</protein>
<dbReference type="PANTHER" id="PTHR43731:SF14">
    <property type="entry name" value="PRESENILIN-ASSOCIATED RHOMBOID-LIKE PROTEIN, MITOCHONDRIAL"/>
    <property type="match status" value="1"/>
</dbReference>
<dbReference type="EMBL" id="NLAX01000008">
    <property type="protein sequence ID" value="PKS10500.1"/>
    <property type="molecule type" value="Genomic_DNA"/>
</dbReference>
<feature type="transmembrane region" description="Helical" evidence="8">
    <location>
        <begin position="431"/>
        <end position="448"/>
    </location>
</feature>
<organism evidence="10 11">
    <name type="scientific">Lomentospora prolificans</name>
    <dbReference type="NCBI Taxonomy" id="41688"/>
    <lineage>
        <taxon>Eukaryota</taxon>
        <taxon>Fungi</taxon>
        <taxon>Dikarya</taxon>
        <taxon>Ascomycota</taxon>
        <taxon>Pezizomycotina</taxon>
        <taxon>Sordariomycetes</taxon>
        <taxon>Hypocreomycetidae</taxon>
        <taxon>Microascales</taxon>
        <taxon>Microascaceae</taxon>
        <taxon>Lomentospora</taxon>
    </lineage>
</organism>
<dbReference type="GO" id="GO:0004252">
    <property type="term" value="F:serine-type endopeptidase activity"/>
    <property type="evidence" value="ECO:0007669"/>
    <property type="project" value="InterPro"/>
</dbReference>
<feature type="region of interest" description="Disordered" evidence="7">
    <location>
        <begin position="578"/>
        <end position="611"/>
    </location>
</feature>
<feature type="compositionally biased region" description="Polar residues" evidence="7">
    <location>
        <begin position="204"/>
        <end position="230"/>
    </location>
</feature>
<feature type="transmembrane region" description="Helical" evidence="8">
    <location>
        <begin position="384"/>
        <end position="402"/>
    </location>
</feature>
<keyword evidence="5 8" id="KW-1133">Transmembrane helix</keyword>
<name>A0A2N3NDG9_9PEZI</name>
<feature type="transmembrane region" description="Helical" evidence="8">
    <location>
        <begin position="496"/>
        <end position="513"/>
    </location>
</feature>
<dbReference type="InterPro" id="IPR035952">
    <property type="entry name" value="Rhomboid-like_sf"/>
</dbReference>
<keyword evidence="6 8" id="KW-0472">Membrane</keyword>
<feature type="transmembrane region" description="Helical" evidence="8">
    <location>
        <begin position="454"/>
        <end position="475"/>
    </location>
</feature>
<evidence type="ECO:0000313" key="11">
    <source>
        <dbReference type="Proteomes" id="UP000233524"/>
    </source>
</evidence>
<dbReference type="InterPro" id="IPR050925">
    <property type="entry name" value="Rhomboid_protease_S54"/>
</dbReference>
<keyword evidence="11" id="KW-1185">Reference proteome</keyword>
<evidence type="ECO:0000256" key="5">
    <source>
        <dbReference type="ARBA" id="ARBA00022989"/>
    </source>
</evidence>
<comment type="subcellular location">
    <subcellularLocation>
        <location evidence="1">Membrane</location>
        <topology evidence="1">Multi-pass membrane protein</topology>
    </subcellularLocation>
</comment>
<evidence type="ECO:0000313" key="10">
    <source>
        <dbReference type="EMBL" id="PKS10500.1"/>
    </source>
</evidence>
<dbReference type="InParanoid" id="A0A2N3NDG9"/>
<evidence type="ECO:0000256" key="3">
    <source>
        <dbReference type="ARBA" id="ARBA00022692"/>
    </source>
</evidence>
<proteinExistence type="inferred from homology"/>
<feature type="transmembrane region" description="Helical" evidence="8">
    <location>
        <begin position="351"/>
        <end position="372"/>
    </location>
</feature>
<dbReference type="VEuPathDB" id="FungiDB:jhhlp_002252"/>
<dbReference type="AlphaFoldDB" id="A0A2N3NDG9"/>
<evidence type="ECO:0000256" key="6">
    <source>
        <dbReference type="ARBA" id="ARBA00023136"/>
    </source>
</evidence>
<evidence type="ECO:0000256" key="4">
    <source>
        <dbReference type="ARBA" id="ARBA00022801"/>
    </source>
</evidence>
<sequence length="611" mass="66814">MSLLGLSSSKLCLRIASANAIPRQAIYRAGNFRYFSVTLPLLAEPPSPKSSKGDGLLARVKWYKTKDAPPASGLAAAPRRPVVNEVLTMYEELPPTYRDREGLPFAKADLTPTEVARIFGTKLKPEFANTLLRILHGRRVAGTLNDPGYAANTARFTKQQQEVALRYLREKVPVDETMNSGLRAQDELEQLEREINESKESAPALSNNGQTSTATPTVSQLDKTNSSTTEGEVEIDYQPDPVYGYSVLDAMRAKNKARIKEEEKRIEEEKKIKGEPVAGTLEAYVERGAVSPRMQKWLEEGSSGIEEAPELTTWDRLAPSVTLALMFVGSCIGFAMIYNPPHSTDRLFPEFSPAAATVTAIIGLNVAVWGLWKVPPLWRFLNNYFMLVVGMPRPITIITSMFSHQKFSHLALNMGMLYYIGNRLHDEIGRANFLALYLSSGVIGYVSSLCFHSLTVASLGASGAVLGITAAYFWLHLWDKFRIMGFPAEPSEGVDGIAFLISVLIWNLVAAIAPSKVAQADIVSHMGGLLSGVGLVHVLQNVVKTIEDIGNGADNTKRHDLPGNDDAGTVPIRGVNIETGVDVPRPAQQHATGPERRTRSLDLWGTKNGGS</sequence>
<feature type="transmembrane region" description="Helical" evidence="8">
    <location>
        <begin position="317"/>
        <end position="339"/>
    </location>
</feature>
<evidence type="ECO:0000256" key="2">
    <source>
        <dbReference type="ARBA" id="ARBA00009045"/>
    </source>
</evidence>
<comment type="caution">
    <text evidence="10">The sequence shown here is derived from an EMBL/GenBank/DDBJ whole genome shotgun (WGS) entry which is preliminary data.</text>
</comment>
<dbReference type="Pfam" id="PF01694">
    <property type="entry name" value="Rhomboid"/>
    <property type="match status" value="1"/>
</dbReference>